<dbReference type="HOGENOM" id="CLU_2065914_0_0_1"/>
<keyword evidence="3" id="KW-1185">Reference proteome</keyword>
<evidence type="ECO:0000313" key="2">
    <source>
        <dbReference type="EnsemblProtists" id="EOD04647"/>
    </source>
</evidence>
<evidence type="ECO:0000256" key="1">
    <source>
        <dbReference type="SAM" id="MobiDB-lite"/>
    </source>
</evidence>
<dbReference type="PaxDb" id="2903-EOD04647"/>
<evidence type="ECO:0000313" key="3">
    <source>
        <dbReference type="Proteomes" id="UP000013827"/>
    </source>
</evidence>
<dbReference type="EnsemblProtists" id="EOD04647">
    <property type="protein sequence ID" value="EOD04647"/>
    <property type="gene ID" value="EMIHUDRAFT_220719"/>
</dbReference>
<feature type="region of interest" description="Disordered" evidence="1">
    <location>
        <begin position="34"/>
        <end position="59"/>
    </location>
</feature>
<accession>A0A0D3I062</accession>
<sequence>MEFFLWYPNGEYRPAMQGVRELLQSLDEAAAESDRRRHECYESEPDSATSPDALSNCRRRHERRRQQIAASLERAASLFARREWWYKAVAAEGGRYYCLRRGAALQFVVGKRMVAERAGRPRATSRPVGLTPLL</sequence>
<dbReference type="RefSeq" id="XP_005757076.1">
    <property type="nucleotide sequence ID" value="XM_005757019.1"/>
</dbReference>
<protein>
    <submittedName>
        <fullName evidence="2">Uncharacterized protein</fullName>
    </submittedName>
</protein>
<reference evidence="3" key="1">
    <citation type="journal article" date="2013" name="Nature">
        <title>Pan genome of the phytoplankton Emiliania underpins its global distribution.</title>
        <authorList>
            <person name="Read B.A."/>
            <person name="Kegel J."/>
            <person name="Klute M.J."/>
            <person name="Kuo A."/>
            <person name="Lefebvre S.C."/>
            <person name="Maumus F."/>
            <person name="Mayer C."/>
            <person name="Miller J."/>
            <person name="Monier A."/>
            <person name="Salamov A."/>
            <person name="Young J."/>
            <person name="Aguilar M."/>
            <person name="Claverie J.M."/>
            <person name="Frickenhaus S."/>
            <person name="Gonzalez K."/>
            <person name="Herman E.K."/>
            <person name="Lin Y.C."/>
            <person name="Napier J."/>
            <person name="Ogata H."/>
            <person name="Sarno A.F."/>
            <person name="Shmutz J."/>
            <person name="Schroeder D."/>
            <person name="de Vargas C."/>
            <person name="Verret F."/>
            <person name="von Dassow P."/>
            <person name="Valentin K."/>
            <person name="Van de Peer Y."/>
            <person name="Wheeler G."/>
            <person name="Dacks J.B."/>
            <person name="Delwiche C.F."/>
            <person name="Dyhrman S.T."/>
            <person name="Glockner G."/>
            <person name="John U."/>
            <person name="Richards T."/>
            <person name="Worden A.Z."/>
            <person name="Zhang X."/>
            <person name="Grigoriev I.V."/>
            <person name="Allen A.E."/>
            <person name="Bidle K."/>
            <person name="Borodovsky M."/>
            <person name="Bowler C."/>
            <person name="Brownlee C."/>
            <person name="Cock J.M."/>
            <person name="Elias M."/>
            <person name="Gladyshev V.N."/>
            <person name="Groth M."/>
            <person name="Guda C."/>
            <person name="Hadaegh A."/>
            <person name="Iglesias-Rodriguez M.D."/>
            <person name="Jenkins J."/>
            <person name="Jones B.M."/>
            <person name="Lawson T."/>
            <person name="Leese F."/>
            <person name="Lindquist E."/>
            <person name="Lobanov A."/>
            <person name="Lomsadze A."/>
            <person name="Malik S.B."/>
            <person name="Marsh M.E."/>
            <person name="Mackinder L."/>
            <person name="Mock T."/>
            <person name="Mueller-Roeber B."/>
            <person name="Pagarete A."/>
            <person name="Parker M."/>
            <person name="Probert I."/>
            <person name="Quesneville H."/>
            <person name="Raines C."/>
            <person name="Rensing S.A."/>
            <person name="Riano-Pachon D.M."/>
            <person name="Richier S."/>
            <person name="Rokitta S."/>
            <person name="Shiraiwa Y."/>
            <person name="Soanes D.M."/>
            <person name="van der Giezen M."/>
            <person name="Wahlund T.M."/>
            <person name="Williams B."/>
            <person name="Wilson W."/>
            <person name="Wolfe G."/>
            <person name="Wurch L.L."/>
        </authorList>
    </citation>
    <scope>NUCLEOTIDE SEQUENCE</scope>
</reference>
<proteinExistence type="predicted"/>
<dbReference type="KEGG" id="ehx:EMIHUDRAFT_220719"/>
<name>A0A0D3I062_EMIH1</name>
<reference evidence="2" key="2">
    <citation type="submission" date="2024-10" db="UniProtKB">
        <authorList>
            <consortium name="EnsemblProtists"/>
        </authorList>
    </citation>
    <scope>IDENTIFICATION</scope>
</reference>
<organism evidence="2 3">
    <name type="scientific">Emiliania huxleyi (strain CCMP1516)</name>
    <dbReference type="NCBI Taxonomy" id="280463"/>
    <lineage>
        <taxon>Eukaryota</taxon>
        <taxon>Haptista</taxon>
        <taxon>Haptophyta</taxon>
        <taxon>Prymnesiophyceae</taxon>
        <taxon>Isochrysidales</taxon>
        <taxon>Noelaerhabdaceae</taxon>
        <taxon>Emiliania</taxon>
    </lineage>
</organism>
<dbReference type="Proteomes" id="UP000013827">
    <property type="component" value="Unassembled WGS sequence"/>
</dbReference>
<dbReference type="GeneID" id="17250895"/>
<dbReference type="AlphaFoldDB" id="A0A0D3I062"/>